<gene>
    <name evidence="3" type="ORF">F2Q68_00046408</name>
</gene>
<evidence type="ECO:0000256" key="1">
    <source>
        <dbReference type="ARBA" id="ARBA00023054"/>
    </source>
</evidence>
<comment type="caution">
    <text evidence="3">The sequence shown here is derived from an EMBL/GenBank/DDBJ whole genome shotgun (WGS) entry which is preliminary data.</text>
</comment>
<evidence type="ECO:0000259" key="2">
    <source>
        <dbReference type="PROSITE" id="PS50144"/>
    </source>
</evidence>
<keyword evidence="1" id="KW-0175">Coiled coil</keyword>
<dbReference type="InterPro" id="IPR050804">
    <property type="entry name" value="MCC"/>
</dbReference>
<dbReference type="Proteomes" id="UP000712281">
    <property type="component" value="Unassembled WGS sequence"/>
</dbReference>
<organism evidence="3 4">
    <name type="scientific">Brassica cretica</name>
    <name type="common">Mustard</name>
    <dbReference type="NCBI Taxonomy" id="69181"/>
    <lineage>
        <taxon>Eukaryota</taxon>
        <taxon>Viridiplantae</taxon>
        <taxon>Streptophyta</taxon>
        <taxon>Embryophyta</taxon>
        <taxon>Tracheophyta</taxon>
        <taxon>Spermatophyta</taxon>
        <taxon>Magnoliopsida</taxon>
        <taxon>eudicotyledons</taxon>
        <taxon>Gunneridae</taxon>
        <taxon>Pentapetalae</taxon>
        <taxon>rosids</taxon>
        <taxon>malvids</taxon>
        <taxon>Brassicales</taxon>
        <taxon>Brassicaceae</taxon>
        <taxon>Brassiceae</taxon>
        <taxon>Brassica</taxon>
    </lineage>
</organism>
<dbReference type="EMBL" id="QGKW02000276">
    <property type="protein sequence ID" value="KAF2607431.1"/>
    <property type="molecule type" value="Genomic_DNA"/>
</dbReference>
<dbReference type="SUPFAM" id="SSF49599">
    <property type="entry name" value="TRAF domain-like"/>
    <property type="match status" value="1"/>
</dbReference>
<feature type="domain" description="MATH" evidence="2">
    <location>
        <begin position="6"/>
        <end position="130"/>
    </location>
</feature>
<dbReference type="CDD" id="cd00121">
    <property type="entry name" value="MATH"/>
    <property type="match status" value="1"/>
</dbReference>
<evidence type="ECO:0000313" key="3">
    <source>
        <dbReference type="EMBL" id="KAF2607431.1"/>
    </source>
</evidence>
<proteinExistence type="predicted"/>
<dbReference type="PANTHER" id="PTHR46236:SF22">
    <property type="entry name" value="MATH DOMAIN-CONTAINING PROTEIN"/>
    <property type="match status" value="1"/>
</dbReference>
<accession>A0A8S9LNE7</accession>
<dbReference type="Pfam" id="PF22486">
    <property type="entry name" value="MATH_2"/>
    <property type="match status" value="1"/>
</dbReference>
<dbReference type="AlphaFoldDB" id="A0A8S9LNE7"/>
<dbReference type="InterPro" id="IPR002083">
    <property type="entry name" value="MATH/TRAF_dom"/>
</dbReference>
<name>A0A8S9LNE7_BRACR</name>
<protein>
    <recommendedName>
        <fullName evidence="2">MATH domain-containing protein</fullName>
    </recommendedName>
</protein>
<dbReference type="PANTHER" id="PTHR46236">
    <property type="entry name" value="TRAF-LIKE SUPERFAMILY PROTEIN"/>
    <property type="match status" value="1"/>
</dbReference>
<evidence type="ECO:0000313" key="4">
    <source>
        <dbReference type="Proteomes" id="UP000712281"/>
    </source>
</evidence>
<dbReference type="InterPro" id="IPR008974">
    <property type="entry name" value="TRAF-like"/>
</dbReference>
<reference evidence="3" key="1">
    <citation type="submission" date="2019-12" db="EMBL/GenBank/DDBJ databases">
        <title>Genome sequencing and annotation of Brassica cretica.</title>
        <authorList>
            <person name="Studholme D.J."/>
            <person name="Sarris P.F."/>
        </authorList>
    </citation>
    <scope>NUCLEOTIDE SEQUENCE</scope>
    <source>
        <strain evidence="3">PFS-001/15</strain>
        <tissue evidence="3">Leaf</tissue>
    </source>
</reference>
<dbReference type="Gene3D" id="2.60.210.10">
    <property type="entry name" value="Apoptosis, Tumor Necrosis Factor Receptor Associated Protein 2, Chain A"/>
    <property type="match status" value="1"/>
</dbReference>
<sequence length="257" mass="29736">MEDQNQTSFTFMINNLSDKRTESPKFLNGGWEWVVHVYSKEEDHKLYVYHFLWLANPESLRPGLIIRVSFFFVMLNQSGKELYRTKEMCTLFCDKVCDKVSGWGCYEPLPLEFETNKIILKLEIVKVVEVVDWNEMIEFNGFQFHYSQNLTVRSKKAGQPQPEFEFGGGFFTVNRSPTTTRSLGLTSSNQPSVLRSELDESTDGHEPVCSMWCSRPKPHLVSLQSIDGDVMASRKEDADTTALRWSQLRRRHSGENI</sequence>
<dbReference type="PROSITE" id="PS50144">
    <property type="entry name" value="MATH"/>
    <property type="match status" value="1"/>
</dbReference>